<protein>
    <submittedName>
        <fullName evidence="1">Uncharacterized protein</fullName>
    </submittedName>
</protein>
<evidence type="ECO:0000313" key="1">
    <source>
        <dbReference type="EMBL" id="PWN20830.1"/>
    </source>
</evidence>
<dbReference type="Proteomes" id="UP000245942">
    <property type="component" value="Unassembled WGS sequence"/>
</dbReference>
<gene>
    <name evidence="1" type="ORF">BCV69DRAFT_200605</name>
</gene>
<evidence type="ECO:0000313" key="2">
    <source>
        <dbReference type="Proteomes" id="UP000245942"/>
    </source>
</evidence>
<dbReference type="EMBL" id="KZ819327">
    <property type="protein sequence ID" value="PWN20830.1"/>
    <property type="molecule type" value="Genomic_DNA"/>
</dbReference>
<organism evidence="1 2">
    <name type="scientific">Pseudomicrostroma glucosiphilum</name>
    <dbReference type="NCBI Taxonomy" id="1684307"/>
    <lineage>
        <taxon>Eukaryota</taxon>
        <taxon>Fungi</taxon>
        <taxon>Dikarya</taxon>
        <taxon>Basidiomycota</taxon>
        <taxon>Ustilaginomycotina</taxon>
        <taxon>Exobasidiomycetes</taxon>
        <taxon>Microstromatales</taxon>
        <taxon>Microstromatales incertae sedis</taxon>
        <taxon>Pseudomicrostroma</taxon>
    </lineage>
</organism>
<dbReference type="GeneID" id="37011413"/>
<accession>A0A316U6J0</accession>
<dbReference type="AlphaFoldDB" id="A0A316U6J0"/>
<name>A0A316U6J0_9BASI</name>
<dbReference type="RefSeq" id="XP_025347990.1">
    <property type="nucleotide sequence ID" value="XM_025489679.1"/>
</dbReference>
<reference evidence="1 2" key="1">
    <citation type="journal article" date="2018" name="Mol. Biol. Evol.">
        <title>Broad Genomic Sampling Reveals a Smut Pathogenic Ancestry of the Fungal Clade Ustilaginomycotina.</title>
        <authorList>
            <person name="Kijpornyongpan T."/>
            <person name="Mondo S.J."/>
            <person name="Barry K."/>
            <person name="Sandor L."/>
            <person name="Lee J."/>
            <person name="Lipzen A."/>
            <person name="Pangilinan J."/>
            <person name="LaButti K."/>
            <person name="Hainaut M."/>
            <person name="Henrissat B."/>
            <person name="Grigoriev I.V."/>
            <person name="Spatafora J.W."/>
            <person name="Aime M.C."/>
        </authorList>
    </citation>
    <scope>NUCLEOTIDE SEQUENCE [LARGE SCALE GENOMIC DNA]</scope>
    <source>
        <strain evidence="1 2">MCA 4718</strain>
    </source>
</reference>
<keyword evidence="2" id="KW-1185">Reference proteome</keyword>
<proteinExistence type="predicted"/>
<sequence length="380" mass="41867">MRSTLKLVAIARHEVGMLTYLILHSSHSYKVVIELKGLSDVAAEPNIEAQHMSSVIVQNFGRLVGTLRVAEVGARLVPAMATFHAGVIKYNGDTILRADRHLLLRLIALKIRLLDYFAVEGKTAAEVIEATQQAAESIGLEPALLAARDRVERRESALNTLQSLSTLLRHAHAQDEIFRAGEEAWQKEVVHEYNGTRSRRLVTVEDRESQLRLLFEARGGQLQDLPLPNGIKATDPGAKEAWCLWFRGLKTNVSAERAAAGSRASKGEAYVAARAQRETNPGLLQRVKATAQGGTFRHTLSVDAARAALEKKVFGARKGVHDYHCKVCGSSALIDLNTSQFAHTCGRKEVLIKKHDDERFIMKRMQSSADIEVAAEQSAL</sequence>